<organism evidence="2">
    <name type="scientific">marine sediment metagenome</name>
    <dbReference type="NCBI Taxonomy" id="412755"/>
    <lineage>
        <taxon>unclassified sequences</taxon>
        <taxon>metagenomes</taxon>
        <taxon>ecological metagenomes</taxon>
    </lineage>
</organism>
<dbReference type="Pfam" id="PF07521">
    <property type="entry name" value="RMMBL"/>
    <property type="match status" value="1"/>
</dbReference>
<feature type="domain" description="Zn-dependent metallo-hydrolase RNA specificity" evidence="1">
    <location>
        <begin position="45"/>
        <end position="85"/>
    </location>
</feature>
<name>A0A0F9CVY1_9ZZZZ</name>
<gene>
    <name evidence="2" type="ORF">LCGC14_2562420</name>
</gene>
<evidence type="ECO:0000259" key="1">
    <source>
        <dbReference type="Pfam" id="PF07521"/>
    </source>
</evidence>
<dbReference type="SUPFAM" id="SSF56281">
    <property type="entry name" value="Metallo-hydrolase/oxidoreductase"/>
    <property type="match status" value="1"/>
</dbReference>
<sequence>MLKRRERVFFLISEQIYTIMINFTNFLINPELQKEERPVFTRGFHASGHASENELEWIINKIDPDIIIPVHTENLEWFKERYEDKAKLLKRGEMFIVP</sequence>
<reference evidence="2" key="1">
    <citation type="journal article" date="2015" name="Nature">
        <title>Complex archaea that bridge the gap between prokaryotes and eukaryotes.</title>
        <authorList>
            <person name="Spang A."/>
            <person name="Saw J.H."/>
            <person name="Jorgensen S.L."/>
            <person name="Zaremba-Niedzwiedzka K."/>
            <person name="Martijn J."/>
            <person name="Lind A.E."/>
            <person name="van Eijk R."/>
            <person name="Schleper C."/>
            <person name="Guy L."/>
            <person name="Ettema T.J."/>
        </authorList>
    </citation>
    <scope>NUCLEOTIDE SEQUENCE</scope>
</reference>
<evidence type="ECO:0000313" key="2">
    <source>
        <dbReference type="EMBL" id="KKL09781.1"/>
    </source>
</evidence>
<dbReference type="Gene3D" id="3.60.15.10">
    <property type="entry name" value="Ribonuclease Z/Hydroxyacylglutathione hydrolase-like"/>
    <property type="match status" value="1"/>
</dbReference>
<dbReference type="EMBL" id="LAZR01042328">
    <property type="protein sequence ID" value="KKL09781.1"/>
    <property type="molecule type" value="Genomic_DNA"/>
</dbReference>
<comment type="caution">
    <text evidence="2">The sequence shown here is derived from an EMBL/GenBank/DDBJ whole genome shotgun (WGS) entry which is preliminary data.</text>
</comment>
<protein>
    <recommendedName>
        <fullName evidence="1">Zn-dependent metallo-hydrolase RNA specificity domain-containing protein</fullName>
    </recommendedName>
</protein>
<dbReference type="InterPro" id="IPR036866">
    <property type="entry name" value="RibonucZ/Hydroxyglut_hydro"/>
</dbReference>
<dbReference type="AlphaFoldDB" id="A0A0F9CVY1"/>
<proteinExistence type="predicted"/>
<dbReference type="InterPro" id="IPR011108">
    <property type="entry name" value="RMMBL"/>
</dbReference>
<accession>A0A0F9CVY1</accession>